<dbReference type="InterPro" id="IPR000608">
    <property type="entry name" value="UBC"/>
</dbReference>
<comment type="caution">
    <text evidence="6">The sequence shown here is derived from an EMBL/GenBank/DDBJ whole genome shotgun (WGS) entry which is preliminary data.</text>
</comment>
<dbReference type="GO" id="GO:0016740">
    <property type="term" value="F:transferase activity"/>
    <property type="evidence" value="ECO:0007669"/>
    <property type="project" value="UniProtKB-KW"/>
</dbReference>
<evidence type="ECO:0000313" key="7">
    <source>
        <dbReference type="Proteomes" id="UP000601435"/>
    </source>
</evidence>
<dbReference type="SMART" id="SM00212">
    <property type="entry name" value="UBCc"/>
    <property type="match status" value="1"/>
</dbReference>
<dbReference type="SUPFAM" id="SSF54495">
    <property type="entry name" value="UBC-like"/>
    <property type="match status" value="1"/>
</dbReference>
<dbReference type="EMBL" id="CAJNJA010094875">
    <property type="protein sequence ID" value="CAE7941772.1"/>
    <property type="molecule type" value="Genomic_DNA"/>
</dbReference>
<dbReference type="InterPro" id="IPR002035">
    <property type="entry name" value="VWF_A"/>
</dbReference>
<dbReference type="InterPro" id="IPR036465">
    <property type="entry name" value="vWFA_dom_sf"/>
</dbReference>
<gene>
    <name evidence="6" type="primary">UBC35</name>
    <name evidence="6" type="ORF">SNEC2469_LOCUS34400</name>
</gene>
<organism evidence="6 7">
    <name type="scientific">Symbiodinium necroappetens</name>
    <dbReference type="NCBI Taxonomy" id="1628268"/>
    <lineage>
        <taxon>Eukaryota</taxon>
        <taxon>Sar</taxon>
        <taxon>Alveolata</taxon>
        <taxon>Dinophyceae</taxon>
        <taxon>Suessiales</taxon>
        <taxon>Symbiodiniaceae</taxon>
        <taxon>Symbiodinium</taxon>
    </lineage>
</organism>
<dbReference type="CDD" id="cd00198">
    <property type="entry name" value="vWFA"/>
    <property type="match status" value="1"/>
</dbReference>
<feature type="domain" description="VWFA" evidence="5">
    <location>
        <begin position="306"/>
        <end position="502"/>
    </location>
</feature>
<dbReference type="PROSITE" id="PS50234">
    <property type="entry name" value="VWFA"/>
    <property type="match status" value="1"/>
</dbReference>
<evidence type="ECO:0000259" key="4">
    <source>
        <dbReference type="PROSITE" id="PS50127"/>
    </source>
</evidence>
<evidence type="ECO:0000259" key="5">
    <source>
        <dbReference type="PROSITE" id="PS50234"/>
    </source>
</evidence>
<dbReference type="PROSITE" id="PS50127">
    <property type="entry name" value="UBC_2"/>
    <property type="match status" value="1"/>
</dbReference>
<dbReference type="SMART" id="SM00327">
    <property type="entry name" value="VWA"/>
    <property type="match status" value="1"/>
</dbReference>
<dbReference type="InterPro" id="IPR023313">
    <property type="entry name" value="UBQ-conjugating_AS"/>
</dbReference>
<dbReference type="SUPFAM" id="SSF53300">
    <property type="entry name" value="vWA-like"/>
    <property type="match status" value="1"/>
</dbReference>
<proteinExistence type="predicted"/>
<keyword evidence="1" id="KW-0808">Transferase</keyword>
<keyword evidence="2" id="KW-0833">Ubl conjugation pathway</keyword>
<evidence type="ECO:0000313" key="6">
    <source>
        <dbReference type="EMBL" id="CAE7941772.1"/>
    </source>
</evidence>
<sequence>MRASRSAASLILGGNHPPLVGTSQSKAASLNGLNILTRPRSAGRLVTPRKELSAGLKPQTLQKLEFRFAKGGHGLQWQNLIVTNAKGQAKDLGVQIGWRIYMIDGVIMNTGAEVWQKLQDAMWQWRTVTVVFFTDHRAILMEEKIKEEEEERREVERLAKLPFTSTSDEKHLEQLKQEFTFQGYIDRSEDRAITLEQLQRVVDFSKVVNDAAEDQSAAGWLNAKGLGKYVEKVIELTDAESPEDFKLLDAAMVEQIIESVGMKLVTAQKFRQALHELSSIAVEPRESPEADQEVLSPAEEVPVQEVIAICIDRSGSMGTPFKEVTLNVVKGECRDSVAERTRMEAVKAMFYAFRDRIESMGPGRCHLGLFQFDDKVELLLDATPCLDKFESIVDDMKKRGQTAIYSSIIEATQMLNRYFEADTRIDLRVLVLTDGQNNSGASPQAALEAVNSIGAVVDAIIVGNNPDGDLRRIVSAAEGECYQVSNLGEGFELLESEAVVSLKARRGGAEKPEFKQREAVDLRNISQASITQGSAVPSVQDVARDQHAKSKVVAMDSAGLGAISHGSLGSGAARRAMAELRQVAEAAAAGIHILPTESLNFWRVLIEGPFGSPYEGGVFALDVVIPDDYPFSAPKIHFRTPIYHCNVNTNGAICLEILKESWSPSLSIQKCLLSIRALMVDPNPDDALRQWIAELTLAHVRSGGADTRYYDNARESTREHASLSVEGWLAKWGLGASDHPSAACAA</sequence>
<dbReference type="Gene3D" id="3.10.110.10">
    <property type="entry name" value="Ubiquitin Conjugating Enzyme"/>
    <property type="match status" value="1"/>
</dbReference>
<dbReference type="Pfam" id="PF13519">
    <property type="entry name" value="VWA_2"/>
    <property type="match status" value="1"/>
</dbReference>
<evidence type="ECO:0000256" key="1">
    <source>
        <dbReference type="ARBA" id="ARBA00022679"/>
    </source>
</evidence>
<dbReference type="PROSITE" id="PS00183">
    <property type="entry name" value="UBC_1"/>
    <property type="match status" value="1"/>
</dbReference>
<evidence type="ECO:0000256" key="2">
    <source>
        <dbReference type="ARBA" id="ARBA00022786"/>
    </source>
</evidence>
<dbReference type="AlphaFoldDB" id="A0A813CF79"/>
<dbReference type="InterPro" id="IPR016135">
    <property type="entry name" value="UBQ-conjugating_enzyme/RWD"/>
</dbReference>
<evidence type="ECO:0000256" key="3">
    <source>
        <dbReference type="PROSITE-ProRule" id="PRU10133"/>
    </source>
</evidence>
<dbReference type="Pfam" id="PF00179">
    <property type="entry name" value="UQ_con"/>
    <property type="match status" value="1"/>
</dbReference>
<dbReference type="OrthoDB" id="7851174at2759"/>
<keyword evidence="7" id="KW-1185">Reference proteome</keyword>
<dbReference type="PANTHER" id="PTHR24068">
    <property type="entry name" value="UBIQUITIN-CONJUGATING ENZYME E2"/>
    <property type="match status" value="1"/>
</dbReference>
<reference evidence="6" key="1">
    <citation type="submission" date="2021-02" db="EMBL/GenBank/DDBJ databases">
        <authorList>
            <person name="Dougan E. K."/>
            <person name="Rhodes N."/>
            <person name="Thang M."/>
            <person name="Chan C."/>
        </authorList>
    </citation>
    <scope>NUCLEOTIDE SEQUENCE</scope>
</reference>
<protein>
    <submittedName>
        <fullName evidence="6">UBC35 protein</fullName>
    </submittedName>
</protein>
<dbReference type="Proteomes" id="UP000601435">
    <property type="component" value="Unassembled WGS sequence"/>
</dbReference>
<accession>A0A813CF79</accession>
<feature type="domain" description="UBC core" evidence="4">
    <location>
        <begin position="571"/>
        <end position="722"/>
    </location>
</feature>
<feature type="active site" description="Glycyl thioester intermediate" evidence="3">
    <location>
        <position position="654"/>
    </location>
</feature>
<dbReference type="Gene3D" id="3.40.50.410">
    <property type="entry name" value="von Willebrand factor, type A domain"/>
    <property type="match status" value="1"/>
</dbReference>
<name>A0A813CF79_9DINO</name>